<organism evidence="2 3">
    <name type="scientific">Acanthosepion pharaonis</name>
    <name type="common">Pharaoh cuttlefish</name>
    <name type="synonym">Sepia pharaonis</name>
    <dbReference type="NCBI Taxonomy" id="158019"/>
    <lineage>
        <taxon>Eukaryota</taxon>
        <taxon>Metazoa</taxon>
        <taxon>Spiralia</taxon>
        <taxon>Lophotrochozoa</taxon>
        <taxon>Mollusca</taxon>
        <taxon>Cephalopoda</taxon>
        <taxon>Coleoidea</taxon>
        <taxon>Decapodiformes</taxon>
        <taxon>Sepiida</taxon>
        <taxon>Sepiina</taxon>
        <taxon>Sepiidae</taxon>
        <taxon>Acanthosepion</taxon>
    </lineage>
</organism>
<accession>A0A812BXA6</accession>
<feature type="compositionally biased region" description="Polar residues" evidence="1">
    <location>
        <begin position="974"/>
        <end position="1008"/>
    </location>
</feature>
<feature type="region of interest" description="Disordered" evidence="1">
    <location>
        <begin position="556"/>
        <end position="578"/>
    </location>
</feature>
<feature type="region of interest" description="Disordered" evidence="1">
    <location>
        <begin position="1164"/>
        <end position="1272"/>
    </location>
</feature>
<feature type="region of interest" description="Disordered" evidence="1">
    <location>
        <begin position="370"/>
        <end position="428"/>
    </location>
</feature>
<feature type="compositionally biased region" description="Basic and acidic residues" evidence="1">
    <location>
        <begin position="43"/>
        <end position="64"/>
    </location>
</feature>
<feature type="region of interest" description="Disordered" evidence="1">
    <location>
        <begin position="1521"/>
        <end position="1566"/>
    </location>
</feature>
<feature type="region of interest" description="Disordered" evidence="1">
    <location>
        <begin position="506"/>
        <end position="541"/>
    </location>
</feature>
<reference evidence="2" key="1">
    <citation type="submission" date="2021-01" db="EMBL/GenBank/DDBJ databases">
        <authorList>
            <person name="Li R."/>
            <person name="Bekaert M."/>
        </authorList>
    </citation>
    <scope>NUCLEOTIDE SEQUENCE</scope>
    <source>
        <strain evidence="2">Farmed</strain>
    </source>
</reference>
<feature type="compositionally biased region" description="Basic and acidic residues" evidence="1">
    <location>
        <begin position="76"/>
        <end position="85"/>
    </location>
</feature>
<feature type="compositionally biased region" description="Pro residues" evidence="1">
    <location>
        <begin position="934"/>
        <end position="951"/>
    </location>
</feature>
<feature type="compositionally biased region" description="Polar residues" evidence="1">
    <location>
        <begin position="702"/>
        <end position="713"/>
    </location>
</feature>
<feature type="compositionally biased region" description="Low complexity" evidence="1">
    <location>
        <begin position="1364"/>
        <end position="1375"/>
    </location>
</feature>
<feature type="compositionally biased region" description="Polar residues" evidence="1">
    <location>
        <begin position="1021"/>
        <end position="1034"/>
    </location>
</feature>
<feature type="region of interest" description="Disordered" evidence="1">
    <location>
        <begin position="16"/>
        <end position="138"/>
    </location>
</feature>
<feature type="region of interest" description="Disordered" evidence="1">
    <location>
        <begin position="1355"/>
        <end position="1417"/>
    </location>
</feature>
<feature type="compositionally biased region" description="Basic and acidic residues" evidence="1">
    <location>
        <begin position="871"/>
        <end position="883"/>
    </location>
</feature>
<feature type="compositionally biased region" description="Polar residues" evidence="1">
    <location>
        <begin position="1333"/>
        <end position="1343"/>
    </location>
</feature>
<feature type="compositionally biased region" description="Basic and acidic residues" evidence="1">
    <location>
        <begin position="683"/>
        <end position="696"/>
    </location>
</feature>
<evidence type="ECO:0000313" key="3">
    <source>
        <dbReference type="Proteomes" id="UP000597762"/>
    </source>
</evidence>
<keyword evidence="3" id="KW-1185">Reference proteome</keyword>
<feature type="region of interest" description="Disordered" evidence="1">
    <location>
        <begin position="823"/>
        <end position="1041"/>
    </location>
</feature>
<feature type="compositionally biased region" description="Polar residues" evidence="1">
    <location>
        <begin position="1389"/>
        <end position="1417"/>
    </location>
</feature>
<proteinExistence type="predicted"/>
<feature type="region of interest" description="Disordered" evidence="1">
    <location>
        <begin position="614"/>
        <end position="801"/>
    </location>
</feature>
<protein>
    <submittedName>
        <fullName evidence="2">Uncharacterized protein</fullName>
    </submittedName>
</protein>
<feature type="compositionally biased region" description="Basic and acidic residues" evidence="1">
    <location>
        <begin position="338"/>
        <end position="348"/>
    </location>
</feature>
<comment type="caution">
    <text evidence="2">The sequence shown here is derived from an EMBL/GenBank/DDBJ whole genome shotgun (WGS) entry which is preliminary data.</text>
</comment>
<gene>
    <name evidence="2" type="ORF">SPHA_25214</name>
</gene>
<feature type="compositionally biased region" description="Basic and acidic residues" evidence="1">
    <location>
        <begin position="1551"/>
        <end position="1566"/>
    </location>
</feature>
<feature type="region of interest" description="Disordered" evidence="1">
    <location>
        <begin position="337"/>
        <end position="356"/>
    </location>
</feature>
<name>A0A812BXA6_ACAPH</name>
<evidence type="ECO:0000256" key="1">
    <source>
        <dbReference type="SAM" id="MobiDB-lite"/>
    </source>
</evidence>
<feature type="compositionally biased region" description="Polar residues" evidence="1">
    <location>
        <begin position="667"/>
        <end position="679"/>
    </location>
</feature>
<dbReference type="OrthoDB" id="10250660at2759"/>
<dbReference type="Proteomes" id="UP000597762">
    <property type="component" value="Unassembled WGS sequence"/>
</dbReference>
<evidence type="ECO:0000313" key="2">
    <source>
        <dbReference type="EMBL" id="CAE1246591.1"/>
    </source>
</evidence>
<feature type="compositionally biased region" description="Polar residues" evidence="1">
    <location>
        <begin position="762"/>
        <end position="779"/>
    </location>
</feature>
<feature type="compositionally biased region" description="Low complexity" evidence="1">
    <location>
        <begin position="208"/>
        <end position="221"/>
    </location>
</feature>
<feature type="region of interest" description="Disordered" evidence="1">
    <location>
        <begin position="1297"/>
        <end position="1343"/>
    </location>
</feature>
<feature type="compositionally biased region" description="Acidic residues" evidence="1">
    <location>
        <begin position="842"/>
        <end position="854"/>
    </location>
</feature>
<feature type="compositionally biased region" description="Polar residues" evidence="1">
    <location>
        <begin position="560"/>
        <end position="578"/>
    </location>
</feature>
<feature type="compositionally biased region" description="Polar residues" evidence="1">
    <location>
        <begin position="1533"/>
        <end position="1550"/>
    </location>
</feature>
<sequence>MSNTGLAFSWHEDYMNSPYQTSVSSPDKKPAVISLDKAVPTFRKGEERKHPSDSCVIDFDKDGEPSPQDRLSSSLEKMEPTRQKDFLLVPHKRSDLNAKQQSGKKDVHSVRNRSDSCHSEPILVHESAKENPTNSRKESAPDIFISLHGSKNSRNLDPKQAGNLQCQEFMTTPTINNMPPSKKGTGKFRAVMCGNDIMYIPDDDDENSQGSPSPPSGASSPRTSVSYISMEEGDLNPSVLIDDIFRVKSARSNSSGILPCIHLNESMLESLQCEPDEMSEFTFINEMNQKISPSKFPLFENSSLHGQTAETSPPTNKTFLKNAPFTDYISPVISQTDRQFDTPVRDTSDEIQNNSVQDISIDIKEYENWKKQPLKSNSPGLRDTSDEESDDLHMPSDFGQTLKPRRLSISDQDDEEENRQERGRTMVRRSSRIRTPIKKVNEDSDEEDEFNSGLPSPGMTNITITVDHSENTCSSNNSPEKITPYQDNMILEFVNGIITESVKIVQQSKTPTPDEEKPPSNEIIAGDASMQEEATATSAPSVDDEIRMFMKEGNDKFQDSKNFVPSNNTSSQEQKSNAFAQKGWDRLPHDISDAELKAFAEHTILYNEMIRSGRFPPMKSQLDTVREESVPDSSSPDTVLTDPPKTLPKPKPSAVQKAKNTEHTQDIPDSTSSQKQSPKVKTLARDFEEKIQDLEKSPPVCPQNSPKSNSSDSDTAHVKNVNCSLQDIFPVSEGGYCSGARQKEPEKRESFSSGEERPGETESFSSSEGRPGETESQQLPPGIGLSQLFFSNDISPTKDKTSDDMMFMFRLAPESYKKASIVELNDSEKSEADDILQGVPLLEEDDDSNDEDQFQDLFSPGPEYLFSFKTNTDESSSKFKEEATDASTENLDYKNKMKTSKTPPVAQKPVRTTEDTFTPEKPPPIAKKPVRPQQEPPPVAKKPIRPDPSPIIPEKATEQKARMSPSESMPEKTAVNTMSDTETSGKCTVSSVINSVTPKKQSDQTSPVQGLPSVRKPMQEPVSQEISVENQSSVSEKKPTVNESVNIVMESVRPVDKYVDPQEVTNENKILASSLESQASPIKRGDIPGRQAASPVKEQDVMEIDIQMEQATSSAEQVTSLVKALDSSVEQESCPVKEPDSFVEQAFSSVKRPDRLMEQTANSVEELDCSVGDMGNPVKEKDSPEKTSCPVEQATSPEIEPDCPVEQATSPEIEPHFPVEQATSPEIEPDCPVEQATSPEIEPDCPVEQATSPEIEPDCPVEQATSPEIEPDCPVEQATGLLEPDCLAEQEFCSVVKPDSLLGQTTTSPVKKPDSPENEPTSSVRQPEEPVNQGASSMSQTACSVNVQTIPRMEPVKPEKQLDNPENINNINPMNSTATSVSPKMATGQAENESLTTCQQNSSEKSKGLQSTSDPCLTFTDSTGIDVRMEKHMTLEDQTCSQSPINKPLELLGQEEKRLSIDLTDQTDVSEASNVSTYMPAMSSIESEDCWFDSQPDSSETDLLREDSDYERMIAAYKSSQIQNLSTEDDETASNVTLHSDPSSASQSETKSQDGEENAKDSHSNC</sequence>
<feature type="region of interest" description="Disordered" evidence="1">
    <location>
        <begin position="198"/>
        <end position="223"/>
    </location>
</feature>
<dbReference type="EMBL" id="CAHIKZ030000954">
    <property type="protein sequence ID" value="CAE1246591.1"/>
    <property type="molecule type" value="Genomic_DNA"/>
</dbReference>
<feature type="compositionally biased region" description="Basic and acidic residues" evidence="1">
    <location>
        <begin position="741"/>
        <end position="760"/>
    </location>
</feature>
<feature type="compositionally biased region" description="Basic and acidic residues" evidence="1">
    <location>
        <begin position="103"/>
        <end position="118"/>
    </location>
</feature>